<dbReference type="GO" id="GO:0005634">
    <property type="term" value="C:nucleus"/>
    <property type="evidence" value="ECO:0007669"/>
    <property type="project" value="TreeGrafter"/>
</dbReference>
<protein>
    <submittedName>
        <fullName evidence="9">Cytoplasmic glutaredoxin, thioltransferase, glutathione-dependent disulfide oxidoreductase</fullName>
    </submittedName>
</protein>
<comment type="catalytic activity">
    <reaction evidence="7">
        <text>RX + glutathione = an S-substituted glutathione + a halide anion + H(+)</text>
        <dbReference type="Rhea" id="RHEA:16437"/>
        <dbReference type="ChEBI" id="CHEBI:15378"/>
        <dbReference type="ChEBI" id="CHEBI:16042"/>
        <dbReference type="ChEBI" id="CHEBI:17792"/>
        <dbReference type="ChEBI" id="CHEBI:57925"/>
        <dbReference type="ChEBI" id="CHEBI:90779"/>
        <dbReference type="EC" id="2.5.1.18"/>
    </reaction>
</comment>
<evidence type="ECO:0000256" key="5">
    <source>
        <dbReference type="ARBA" id="ARBA00023284"/>
    </source>
</evidence>
<dbReference type="InterPro" id="IPR014025">
    <property type="entry name" value="Glutaredoxin_subgr"/>
</dbReference>
<dbReference type="KEGG" id="ppa:PAS_chr4_0840"/>
<reference evidence="9 10" key="1">
    <citation type="journal article" date="2009" name="Nat. Biotechnol.">
        <title>Genome sequence of the recombinant protein production host Pichia pastoris.</title>
        <authorList>
            <person name="De Schutter K."/>
            <person name="Lin Y.C."/>
            <person name="Tiels P."/>
            <person name="Van Hecke A."/>
            <person name="Glinka S."/>
            <person name="Weber-Lehmann J."/>
            <person name="Rouze P."/>
            <person name="Van de Peer Y."/>
            <person name="Callewaert N."/>
        </authorList>
    </citation>
    <scope>NUCLEOTIDE SEQUENCE [LARGE SCALE GENOMIC DNA]</scope>
    <source>
        <strain evidence="10">GS115 / ATCC 20864</strain>
    </source>
</reference>
<dbReference type="Proteomes" id="UP000000314">
    <property type="component" value="Chromosome 4"/>
</dbReference>
<dbReference type="EMBL" id="FN392322">
    <property type="protein sequence ID" value="CAY72109.1"/>
    <property type="molecule type" value="Genomic_DNA"/>
</dbReference>
<dbReference type="Gene3D" id="3.40.30.10">
    <property type="entry name" value="Glutaredoxin"/>
    <property type="match status" value="1"/>
</dbReference>
<dbReference type="RefSeq" id="XP_002494288.1">
    <property type="nucleotide sequence ID" value="XM_002494243.1"/>
</dbReference>
<dbReference type="SUPFAM" id="SSF52833">
    <property type="entry name" value="Thioredoxin-like"/>
    <property type="match status" value="1"/>
</dbReference>
<dbReference type="GO" id="GO:0005737">
    <property type="term" value="C:cytoplasm"/>
    <property type="evidence" value="ECO:0007669"/>
    <property type="project" value="TreeGrafter"/>
</dbReference>
<keyword evidence="4" id="KW-1015">Disulfide bond</keyword>
<dbReference type="GO" id="GO:0004364">
    <property type="term" value="F:glutathione transferase activity"/>
    <property type="evidence" value="ECO:0007669"/>
    <property type="project" value="UniProtKB-EC"/>
</dbReference>
<evidence type="ECO:0000256" key="2">
    <source>
        <dbReference type="ARBA" id="ARBA00022448"/>
    </source>
</evidence>
<comment type="catalytic activity">
    <reaction evidence="1">
        <text>2 glutathione + H2O2 = glutathione disulfide + 2 H2O</text>
        <dbReference type="Rhea" id="RHEA:16833"/>
        <dbReference type="ChEBI" id="CHEBI:15377"/>
        <dbReference type="ChEBI" id="CHEBI:16240"/>
        <dbReference type="ChEBI" id="CHEBI:57925"/>
        <dbReference type="ChEBI" id="CHEBI:58297"/>
        <dbReference type="EC" id="1.11.1.9"/>
    </reaction>
</comment>
<sequence length="131" mass="14551">MMTLLQLLVLVYIIYKVFPILRRFFSTGTMVSEQVLSKTKALIKDHKVFVASKSYCPYCSQTKKLLESLNANAFVVELDTEPDGSDIQAALLELTGQRTVPNVFINGEHVGGNSDLQALNSEGKLKTLLKN</sequence>
<dbReference type="InterPro" id="IPR011767">
    <property type="entry name" value="GLR_AS"/>
</dbReference>
<dbReference type="GO" id="GO:0015038">
    <property type="term" value="F:glutathione disulfide oxidoreductase activity"/>
    <property type="evidence" value="ECO:0007669"/>
    <property type="project" value="TreeGrafter"/>
</dbReference>
<evidence type="ECO:0000256" key="1">
    <source>
        <dbReference type="ARBA" id="ARBA00000217"/>
    </source>
</evidence>
<dbReference type="HOGENOM" id="CLU_026126_7_2_1"/>
<dbReference type="OrthoDB" id="418495at2759"/>
<keyword evidence="3" id="KW-0249">Electron transport</keyword>
<dbReference type="GO" id="GO:0004602">
    <property type="term" value="F:glutathione peroxidase activity"/>
    <property type="evidence" value="ECO:0007669"/>
    <property type="project" value="UniProtKB-EC"/>
</dbReference>
<dbReference type="InterPro" id="IPR011899">
    <property type="entry name" value="Glutaredoxin_euk/vir"/>
</dbReference>
<proteinExistence type="predicted"/>
<evidence type="ECO:0000259" key="8">
    <source>
        <dbReference type="Pfam" id="PF00462"/>
    </source>
</evidence>
<dbReference type="GeneID" id="8201239"/>
<dbReference type="NCBIfam" id="TIGR02180">
    <property type="entry name" value="GRX_euk"/>
    <property type="match status" value="1"/>
</dbReference>
<dbReference type="SMR" id="C4R934"/>
<gene>
    <name evidence="9" type="ordered locus">PAS_chr4_0840</name>
</gene>
<keyword evidence="5" id="KW-0676">Redox-active center</keyword>
<dbReference type="CDD" id="cd03419">
    <property type="entry name" value="GRX_GRXh_1_2_like"/>
    <property type="match status" value="1"/>
</dbReference>
<evidence type="ECO:0000256" key="6">
    <source>
        <dbReference type="ARBA" id="ARBA00035808"/>
    </source>
</evidence>
<dbReference type="eggNOG" id="KOG1752">
    <property type="taxonomic scope" value="Eukaryota"/>
</dbReference>
<keyword evidence="2" id="KW-0813">Transport</keyword>
<comment type="catalytic activity">
    <reaction evidence="6">
        <text>1-chloro-2,4-dinitrobenzene + glutathione = 2,4-dinitrophenyl-S-glutathione + chloride + H(+)</text>
        <dbReference type="Rhea" id="RHEA:51220"/>
        <dbReference type="ChEBI" id="CHEBI:15378"/>
        <dbReference type="ChEBI" id="CHEBI:17996"/>
        <dbReference type="ChEBI" id="CHEBI:34718"/>
        <dbReference type="ChEBI" id="CHEBI:57925"/>
        <dbReference type="ChEBI" id="CHEBI:133977"/>
        <dbReference type="EC" id="2.5.1.18"/>
    </reaction>
</comment>
<dbReference type="OMA" id="IYTSPLC"/>
<dbReference type="GO" id="GO:0034599">
    <property type="term" value="P:cellular response to oxidative stress"/>
    <property type="evidence" value="ECO:0007669"/>
    <property type="project" value="TreeGrafter"/>
</dbReference>
<feature type="domain" description="Glutaredoxin" evidence="8">
    <location>
        <begin position="48"/>
        <end position="110"/>
    </location>
</feature>
<keyword evidence="10" id="KW-1185">Reference proteome</keyword>
<organism evidence="9 10">
    <name type="scientific">Komagataella phaffii (strain GS115 / ATCC 20864)</name>
    <name type="common">Yeast</name>
    <name type="synonym">Pichia pastoris</name>
    <dbReference type="NCBI Taxonomy" id="644223"/>
    <lineage>
        <taxon>Eukaryota</taxon>
        <taxon>Fungi</taxon>
        <taxon>Dikarya</taxon>
        <taxon>Ascomycota</taxon>
        <taxon>Saccharomycotina</taxon>
        <taxon>Pichiomycetes</taxon>
        <taxon>Pichiales</taxon>
        <taxon>Pichiaceae</taxon>
        <taxon>Komagataella</taxon>
    </lineage>
</organism>
<evidence type="ECO:0000256" key="7">
    <source>
        <dbReference type="ARBA" id="ARBA00047960"/>
    </source>
</evidence>
<dbReference type="STRING" id="644223.C4R934"/>
<evidence type="ECO:0000313" key="10">
    <source>
        <dbReference type="Proteomes" id="UP000000314"/>
    </source>
</evidence>
<dbReference type="InterPro" id="IPR036249">
    <property type="entry name" value="Thioredoxin-like_sf"/>
</dbReference>
<dbReference type="Pfam" id="PF00462">
    <property type="entry name" value="Glutaredoxin"/>
    <property type="match status" value="1"/>
</dbReference>
<evidence type="ECO:0000313" key="9">
    <source>
        <dbReference type="EMBL" id="CAY72109.1"/>
    </source>
</evidence>
<dbReference type="PANTHER" id="PTHR45694">
    <property type="entry name" value="GLUTAREDOXIN 2"/>
    <property type="match status" value="1"/>
</dbReference>
<evidence type="ECO:0000256" key="3">
    <source>
        <dbReference type="ARBA" id="ARBA00022982"/>
    </source>
</evidence>
<accession>C4R934</accession>
<evidence type="ECO:0000256" key="4">
    <source>
        <dbReference type="ARBA" id="ARBA00023157"/>
    </source>
</evidence>
<dbReference type="PROSITE" id="PS51354">
    <property type="entry name" value="GLUTAREDOXIN_2"/>
    <property type="match status" value="1"/>
</dbReference>
<dbReference type="FunFam" id="3.40.30.10:FF:000026">
    <property type="entry name" value="Glutaredoxin 2"/>
    <property type="match status" value="1"/>
</dbReference>
<dbReference type="PROSITE" id="PS00195">
    <property type="entry name" value="GLUTAREDOXIN_1"/>
    <property type="match status" value="1"/>
</dbReference>
<dbReference type="FunCoup" id="C4R934">
    <property type="interactions" value="701"/>
</dbReference>
<dbReference type="AlphaFoldDB" id="C4R934"/>
<dbReference type="InterPro" id="IPR002109">
    <property type="entry name" value="Glutaredoxin"/>
</dbReference>
<dbReference type="InParanoid" id="C4R934"/>
<name>C4R934_KOMPG</name>
<dbReference type="PRINTS" id="PR00160">
    <property type="entry name" value="GLUTAREDOXIN"/>
</dbReference>
<dbReference type="PANTHER" id="PTHR45694:SF18">
    <property type="entry name" value="GLUTAREDOXIN-1-RELATED"/>
    <property type="match status" value="1"/>
</dbReference>